<evidence type="ECO:0000313" key="1">
    <source>
        <dbReference type="EMBL" id="CAH2057305.1"/>
    </source>
</evidence>
<accession>A0ABN8IHB5</accession>
<organism evidence="1 2">
    <name type="scientific">Iphiclides podalirius</name>
    <name type="common">scarce swallowtail</name>
    <dbReference type="NCBI Taxonomy" id="110791"/>
    <lineage>
        <taxon>Eukaryota</taxon>
        <taxon>Metazoa</taxon>
        <taxon>Ecdysozoa</taxon>
        <taxon>Arthropoda</taxon>
        <taxon>Hexapoda</taxon>
        <taxon>Insecta</taxon>
        <taxon>Pterygota</taxon>
        <taxon>Neoptera</taxon>
        <taxon>Endopterygota</taxon>
        <taxon>Lepidoptera</taxon>
        <taxon>Glossata</taxon>
        <taxon>Ditrysia</taxon>
        <taxon>Papilionoidea</taxon>
        <taxon>Papilionidae</taxon>
        <taxon>Papilioninae</taxon>
        <taxon>Iphiclides</taxon>
    </lineage>
</organism>
<protein>
    <submittedName>
        <fullName evidence="1">Uncharacterized protein</fullName>
    </submittedName>
</protein>
<reference evidence="1" key="1">
    <citation type="submission" date="2022-03" db="EMBL/GenBank/DDBJ databases">
        <authorList>
            <person name="Martin H S."/>
        </authorList>
    </citation>
    <scope>NUCLEOTIDE SEQUENCE</scope>
</reference>
<gene>
    <name evidence="1" type="ORF">IPOD504_LOCUS10144</name>
</gene>
<evidence type="ECO:0000313" key="2">
    <source>
        <dbReference type="Proteomes" id="UP000837857"/>
    </source>
</evidence>
<sequence length="93" mass="10039">MLASEPSRRCTELHETGRAVGPTTCGNRLQLCLELVMRATLEEPNTETTVAEAVAVADNGEESSSSSKYALALNNTLARETTFRSHKQSANVD</sequence>
<feature type="non-terminal residue" evidence="1">
    <location>
        <position position="93"/>
    </location>
</feature>
<proteinExistence type="predicted"/>
<keyword evidence="2" id="KW-1185">Reference proteome</keyword>
<dbReference type="Proteomes" id="UP000837857">
    <property type="component" value="Chromosome 24"/>
</dbReference>
<name>A0ABN8IHB5_9NEOP</name>
<dbReference type="EMBL" id="OW152836">
    <property type="protein sequence ID" value="CAH2057305.1"/>
    <property type="molecule type" value="Genomic_DNA"/>
</dbReference>